<reference evidence="3" key="1">
    <citation type="journal article" date="2013" name="ISME J.">
        <title>A small predatory core genome in the divergent marine Bacteriovorax marinus SJ and the terrestrial Bdellovibrio bacteriovorus.</title>
        <authorList>
            <person name="Crossman L.C."/>
            <person name="Chen H."/>
            <person name="Cerdeno-Tarraga A.M."/>
            <person name="Brooks K."/>
            <person name="Quail M.A."/>
            <person name="Pineiro S.A."/>
            <person name="Hobley L."/>
            <person name="Sockett R.E."/>
            <person name="Bentley S.D."/>
            <person name="Parkhill J."/>
            <person name="Williams H.N."/>
            <person name="Stine O.C."/>
        </authorList>
    </citation>
    <scope>NUCLEOTIDE SEQUENCE [LARGE SCALE GENOMIC DNA]</scope>
    <source>
        <strain evidence="3">ATCC BAA-682 / DSM 15412 / SJ</strain>
    </source>
</reference>
<feature type="domain" description="HTH cro/C1-type" evidence="1">
    <location>
        <begin position="19"/>
        <end position="75"/>
    </location>
</feature>
<protein>
    <recommendedName>
        <fullName evidence="1">HTH cro/C1-type domain-containing protein</fullName>
    </recommendedName>
</protein>
<keyword evidence="3" id="KW-1185">Reference proteome</keyword>
<dbReference type="STRING" id="862908.BMS_0321"/>
<dbReference type="PATRIC" id="fig|862908.3.peg.309"/>
<proteinExistence type="predicted"/>
<dbReference type="SMART" id="SM00530">
    <property type="entry name" value="HTH_XRE"/>
    <property type="match status" value="1"/>
</dbReference>
<dbReference type="Pfam" id="PF13560">
    <property type="entry name" value="HTH_31"/>
    <property type="match status" value="1"/>
</dbReference>
<evidence type="ECO:0000313" key="3">
    <source>
        <dbReference type="Proteomes" id="UP000008963"/>
    </source>
</evidence>
<dbReference type="OrthoDB" id="5294681at2"/>
<dbReference type="Proteomes" id="UP000008963">
    <property type="component" value="Chromosome"/>
</dbReference>
<dbReference type="PROSITE" id="PS50943">
    <property type="entry name" value="HTH_CROC1"/>
    <property type="match status" value="1"/>
</dbReference>
<dbReference type="GO" id="GO:0003677">
    <property type="term" value="F:DNA binding"/>
    <property type="evidence" value="ECO:0007669"/>
    <property type="project" value="InterPro"/>
</dbReference>
<evidence type="ECO:0000259" key="1">
    <source>
        <dbReference type="PROSITE" id="PS50943"/>
    </source>
</evidence>
<evidence type="ECO:0000313" key="2">
    <source>
        <dbReference type="EMBL" id="CBW25246.1"/>
    </source>
</evidence>
<dbReference type="EMBL" id="FQ312005">
    <property type="protein sequence ID" value="CBW25246.1"/>
    <property type="molecule type" value="Genomic_DNA"/>
</dbReference>
<dbReference type="AlphaFoldDB" id="E1X3F1"/>
<gene>
    <name evidence="2" type="ordered locus">BMS_0321</name>
</gene>
<dbReference type="RefSeq" id="WP_014243035.1">
    <property type="nucleotide sequence ID" value="NC_016620.1"/>
</dbReference>
<name>E1X3F1_HALMS</name>
<dbReference type="InterPro" id="IPR001387">
    <property type="entry name" value="Cro/C1-type_HTH"/>
</dbReference>
<dbReference type="CDD" id="cd00093">
    <property type="entry name" value="HTH_XRE"/>
    <property type="match status" value="1"/>
</dbReference>
<dbReference type="HOGENOM" id="CLU_1114598_0_0_7"/>
<accession>E1X3F1</accession>
<dbReference type="Gene3D" id="1.10.260.40">
    <property type="entry name" value="lambda repressor-like DNA-binding domains"/>
    <property type="match status" value="1"/>
</dbReference>
<dbReference type="SUPFAM" id="SSF47413">
    <property type="entry name" value="lambda repressor-like DNA-binding domains"/>
    <property type="match status" value="1"/>
</dbReference>
<dbReference type="eggNOG" id="COG1396">
    <property type="taxonomic scope" value="Bacteria"/>
</dbReference>
<dbReference type="InterPro" id="IPR010982">
    <property type="entry name" value="Lambda_DNA-bd_dom_sf"/>
</dbReference>
<dbReference type="KEGG" id="bmx:BMS_0321"/>
<sequence length="266" mass="29567">METAVSNNETIVDALALRIRTYKKEHPNLSGAQIARRFNMTSSSLNRIENGDVRVPTIDQVLKVLRGTGASGDILKYLDANYPSIAETYREVYDTRNTEFISQDLECHLNDKDKFLIILLALTGDGTTREEVLCEFGRKGLSELEYLLEKGHLVEEDGVIGKNDKILNTSFETLKNLLSYSVDQCFDSSNMLSGENYIAYSSIGINKEKALKRIIGVMKEAQREISEILSDPDLEGNDKFFYGLAVDSLIATGAGKQHSINVGGLQ</sequence>
<organism evidence="2 3">
    <name type="scientific">Halobacteriovorax marinus (strain ATCC BAA-682 / DSM 15412 / SJ)</name>
    <name type="common">Bacteriovorax marinus</name>
    <dbReference type="NCBI Taxonomy" id="862908"/>
    <lineage>
        <taxon>Bacteria</taxon>
        <taxon>Pseudomonadati</taxon>
        <taxon>Bdellovibrionota</taxon>
        <taxon>Bacteriovoracia</taxon>
        <taxon>Bacteriovoracales</taxon>
        <taxon>Halobacteriovoraceae</taxon>
        <taxon>Halobacteriovorax</taxon>
    </lineage>
</organism>